<evidence type="ECO:0000256" key="3">
    <source>
        <dbReference type="ARBA" id="ARBA00022989"/>
    </source>
</evidence>
<sequence>MAKEYVDFDGPDDSLNPINWPLCKRVYIAILLALTTMVVAMASSIFTSAIPDIMAIYGITREVATLGLSLYVFGFASGPLCWAPFSELKGRYYPLVVSTFGFMVFSFATAVSKDLQSLLILRFFTGFFGAGPLTLAGAVYGDIFTRKARGMAMVAFCLMVFTGPLTAPCIGGFTVMNSHLGWRWTAYIPAIIGSACFIIILFTLEESYHPVLLAGKADKLRRETGDWSLRAKHDELKLDLRTIATEFLTRPLKMLLFDPIVLCMSVFAAFVYGLLYLFLTAYPIIFQKIHGMNRGVGGLPFIGIIIGQLFGALGVFAIQPWIMRKAKINGGEVMPEWILVIAIPGATSFSAGLFWLGWSGYKQNTSWVVPTVSGLLTGFGLLTMFLPSIAYLVEARPKTSASAVAAHTFLRSLAGGGFPLFAFYMFDALGVEWACHTMSEKIKEAVLSEAKNTQAVAHDVITSGAYLYPFKGIIYFATHKDLWRPFISRAGRTITLGVGVTSVMFFFTYVPQMAIMAFTSGPLAAISAAILVLGESSAITNVLSRSFLVEDALIDTFDGTLVARDQEPLVAQGRQMKPRSGGKDAMARMGKIFTRPLARLNPRALLRSLLYLPLNLIPVVGTVLYIFMQGKRAGPVLHARYFQLKGWDSTMREEWVNKNQGAYTGLGIAAFVLEMIPFASIAFSFTNTVGAALWAADLEKATK</sequence>
<evidence type="ECO:0000313" key="7">
    <source>
        <dbReference type="EMBL" id="KGO50394.1"/>
    </source>
</evidence>
<dbReference type="PROSITE" id="PS50850">
    <property type="entry name" value="MFS"/>
    <property type="match status" value="1"/>
</dbReference>
<dbReference type="EMBL" id="JQFZ01000341">
    <property type="protein sequence ID" value="KGO50394.1"/>
    <property type="molecule type" value="Genomic_DNA"/>
</dbReference>
<feature type="transmembrane region" description="Helical" evidence="5">
    <location>
        <begin position="515"/>
        <end position="534"/>
    </location>
</feature>
<dbReference type="Proteomes" id="UP000030143">
    <property type="component" value="Unassembled WGS sequence"/>
</dbReference>
<evidence type="ECO:0000313" key="8">
    <source>
        <dbReference type="Proteomes" id="UP000030143"/>
    </source>
</evidence>
<protein>
    <submittedName>
        <fullName evidence="7">Major facilitator superfamily domain, general substrate transporter</fullName>
    </submittedName>
</protein>
<comment type="caution">
    <text evidence="7">The sequence shown here is derived from an EMBL/GenBank/DDBJ whole genome shotgun (WGS) entry which is preliminary data.</text>
</comment>
<feature type="transmembrane region" description="Helical" evidence="5">
    <location>
        <begin position="609"/>
        <end position="628"/>
    </location>
</feature>
<feature type="transmembrane region" description="Helical" evidence="5">
    <location>
        <begin position="118"/>
        <end position="140"/>
    </location>
</feature>
<comment type="subcellular location">
    <subcellularLocation>
        <location evidence="1">Membrane</location>
        <topology evidence="1">Multi-pass membrane protein</topology>
    </subcellularLocation>
</comment>
<feature type="transmembrane region" description="Helical" evidence="5">
    <location>
        <begin position="186"/>
        <end position="204"/>
    </location>
</feature>
<feature type="transmembrane region" description="Helical" evidence="5">
    <location>
        <begin position="338"/>
        <end position="361"/>
    </location>
</feature>
<feature type="domain" description="Major facilitator superfamily (MFS) profile" evidence="6">
    <location>
        <begin position="28"/>
        <end position="514"/>
    </location>
</feature>
<feature type="transmembrane region" description="Helical" evidence="5">
    <location>
        <begin position="260"/>
        <end position="285"/>
    </location>
</feature>
<feature type="transmembrane region" description="Helical" evidence="5">
    <location>
        <begin position="152"/>
        <end position="174"/>
    </location>
</feature>
<feature type="transmembrane region" description="Helical" evidence="5">
    <location>
        <begin position="92"/>
        <end position="112"/>
    </location>
</feature>
<dbReference type="InterPro" id="IPR011701">
    <property type="entry name" value="MFS"/>
</dbReference>
<feature type="transmembrane region" description="Helical" evidence="5">
    <location>
        <begin position="26"/>
        <end position="46"/>
    </location>
</feature>
<evidence type="ECO:0000259" key="6">
    <source>
        <dbReference type="PROSITE" id="PS50850"/>
    </source>
</evidence>
<dbReference type="AlphaFoldDB" id="A0A0A2KDW7"/>
<dbReference type="Gene3D" id="1.20.1250.20">
    <property type="entry name" value="MFS general substrate transporter like domains"/>
    <property type="match status" value="1"/>
</dbReference>
<dbReference type="InterPro" id="IPR036259">
    <property type="entry name" value="MFS_trans_sf"/>
</dbReference>
<feature type="transmembrane region" description="Helical" evidence="5">
    <location>
        <begin position="367"/>
        <end position="393"/>
    </location>
</feature>
<keyword evidence="2 5" id="KW-0812">Transmembrane</keyword>
<name>A0A0A2KDW7_PENEN</name>
<evidence type="ECO:0000256" key="2">
    <source>
        <dbReference type="ARBA" id="ARBA00022692"/>
    </source>
</evidence>
<feature type="transmembrane region" description="Helical" evidence="5">
    <location>
        <begin position="66"/>
        <end position="85"/>
    </location>
</feature>
<proteinExistence type="predicted"/>
<dbReference type="PANTHER" id="PTHR23502">
    <property type="entry name" value="MAJOR FACILITATOR SUPERFAMILY"/>
    <property type="match status" value="1"/>
</dbReference>
<keyword evidence="8" id="KW-1185">Reference proteome</keyword>
<evidence type="ECO:0000256" key="4">
    <source>
        <dbReference type="ARBA" id="ARBA00023136"/>
    </source>
</evidence>
<accession>A0A0A2KDW7</accession>
<dbReference type="PANTHER" id="PTHR23502:SF142">
    <property type="entry name" value="ORF"/>
    <property type="match status" value="1"/>
</dbReference>
<evidence type="ECO:0000256" key="1">
    <source>
        <dbReference type="ARBA" id="ARBA00004141"/>
    </source>
</evidence>
<dbReference type="Pfam" id="PF07690">
    <property type="entry name" value="MFS_1"/>
    <property type="match status" value="1"/>
</dbReference>
<dbReference type="SUPFAM" id="SSF103473">
    <property type="entry name" value="MFS general substrate transporter"/>
    <property type="match status" value="1"/>
</dbReference>
<dbReference type="HOGENOM" id="CLU_392364_0_0_1"/>
<keyword evidence="3 5" id="KW-1133">Transmembrane helix</keyword>
<organism evidence="7 8">
    <name type="scientific">Penicillium expansum</name>
    <name type="common">Blue mold rot fungus</name>
    <dbReference type="NCBI Taxonomy" id="27334"/>
    <lineage>
        <taxon>Eukaryota</taxon>
        <taxon>Fungi</taxon>
        <taxon>Dikarya</taxon>
        <taxon>Ascomycota</taxon>
        <taxon>Pezizomycotina</taxon>
        <taxon>Eurotiomycetes</taxon>
        <taxon>Eurotiomycetidae</taxon>
        <taxon>Eurotiales</taxon>
        <taxon>Aspergillaceae</taxon>
        <taxon>Penicillium</taxon>
    </lineage>
</organism>
<gene>
    <name evidence="7" type="ORF">PEX2_027170</name>
</gene>
<dbReference type="VEuPathDB" id="FungiDB:PEXP_025130"/>
<feature type="transmembrane region" description="Helical" evidence="5">
    <location>
        <begin position="297"/>
        <end position="318"/>
    </location>
</feature>
<dbReference type="FunFam" id="1.20.1250.20:FF:000011">
    <property type="entry name" value="MFS multidrug transporter, putative"/>
    <property type="match status" value="1"/>
</dbReference>
<dbReference type="InterPro" id="IPR020846">
    <property type="entry name" value="MFS_dom"/>
</dbReference>
<dbReference type="GeneID" id="27675411"/>
<dbReference type="GO" id="GO:0022857">
    <property type="term" value="F:transmembrane transporter activity"/>
    <property type="evidence" value="ECO:0007669"/>
    <property type="project" value="InterPro"/>
</dbReference>
<dbReference type="CDD" id="cd17323">
    <property type="entry name" value="MFS_Tpo1_MDR_like"/>
    <property type="match status" value="1"/>
</dbReference>
<reference evidence="7 8" key="1">
    <citation type="journal article" date="2015" name="Mol. Plant Microbe Interact.">
        <title>Genome, transcriptome, and functional analyses of Penicillium expansum provide new insights into secondary metabolism and pathogenicity.</title>
        <authorList>
            <person name="Ballester A.R."/>
            <person name="Marcet-Houben M."/>
            <person name="Levin E."/>
            <person name="Sela N."/>
            <person name="Selma-Lazaro C."/>
            <person name="Carmona L."/>
            <person name="Wisniewski M."/>
            <person name="Droby S."/>
            <person name="Gonzalez-Candelas L."/>
            <person name="Gabaldon T."/>
        </authorList>
    </citation>
    <scope>NUCLEOTIDE SEQUENCE [LARGE SCALE GENOMIC DNA]</scope>
    <source>
        <strain evidence="7 8">MD-8</strain>
    </source>
</reference>
<dbReference type="STRING" id="27334.A0A0A2KDW7"/>
<feature type="transmembrane region" description="Helical" evidence="5">
    <location>
        <begin position="490"/>
        <end position="509"/>
    </location>
</feature>
<keyword evidence="4 5" id="KW-0472">Membrane</keyword>
<dbReference type="RefSeq" id="XP_016593639.1">
    <property type="nucleotide sequence ID" value="XM_016739992.1"/>
</dbReference>
<dbReference type="GO" id="GO:0005886">
    <property type="term" value="C:plasma membrane"/>
    <property type="evidence" value="ECO:0007669"/>
    <property type="project" value="TreeGrafter"/>
</dbReference>
<evidence type="ECO:0000256" key="5">
    <source>
        <dbReference type="SAM" id="Phobius"/>
    </source>
</evidence>